<keyword evidence="2" id="KW-0808">Transferase</keyword>
<gene>
    <name evidence="2" type="ORF">GRQ65_01555</name>
</gene>
<evidence type="ECO:0000313" key="2">
    <source>
        <dbReference type="EMBL" id="MXG88234.1"/>
    </source>
</evidence>
<accession>A0A6L7F0E6</accession>
<dbReference type="InterPro" id="IPR000182">
    <property type="entry name" value="GNAT_dom"/>
</dbReference>
<dbReference type="GO" id="GO:0016747">
    <property type="term" value="F:acyltransferase activity, transferring groups other than amino-acyl groups"/>
    <property type="evidence" value="ECO:0007669"/>
    <property type="project" value="InterPro"/>
</dbReference>
<dbReference type="Proteomes" id="UP000473325">
    <property type="component" value="Unassembled WGS sequence"/>
</dbReference>
<dbReference type="PROSITE" id="PS51186">
    <property type="entry name" value="GNAT"/>
    <property type="match status" value="1"/>
</dbReference>
<dbReference type="Gene3D" id="3.40.630.30">
    <property type="match status" value="1"/>
</dbReference>
<evidence type="ECO:0000313" key="3">
    <source>
        <dbReference type="Proteomes" id="UP000473325"/>
    </source>
</evidence>
<keyword evidence="3" id="KW-1185">Reference proteome</keyword>
<evidence type="ECO:0000259" key="1">
    <source>
        <dbReference type="PROSITE" id="PS51186"/>
    </source>
</evidence>
<dbReference type="Pfam" id="PF08445">
    <property type="entry name" value="FR47"/>
    <property type="match status" value="1"/>
</dbReference>
<reference evidence="2 3" key="1">
    <citation type="submission" date="2019-12" db="EMBL/GenBank/DDBJ databases">
        <authorList>
            <person name="Kun Z."/>
        </authorList>
    </citation>
    <scope>NUCLEOTIDE SEQUENCE [LARGE SCALE GENOMIC DNA]</scope>
    <source>
        <strain evidence="2 3">YIM 123512</strain>
    </source>
</reference>
<feature type="domain" description="N-acetyltransferase" evidence="1">
    <location>
        <begin position="153"/>
        <end position="300"/>
    </location>
</feature>
<comment type="caution">
    <text evidence="2">The sequence shown here is derived from an EMBL/GenBank/DDBJ whole genome shotgun (WGS) entry which is preliminary data.</text>
</comment>
<organism evidence="2 3">
    <name type="scientific">Nocardioides flavescens</name>
    <dbReference type="NCBI Taxonomy" id="2691959"/>
    <lineage>
        <taxon>Bacteria</taxon>
        <taxon>Bacillati</taxon>
        <taxon>Actinomycetota</taxon>
        <taxon>Actinomycetes</taxon>
        <taxon>Propionibacteriales</taxon>
        <taxon>Nocardioidaceae</taxon>
        <taxon>Nocardioides</taxon>
    </lineage>
</organism>
<dbReference type="InterPro" id="IPR016181">
    <property type="entry name" value="Acyl_CoA_acyltransferase"/>
</dbReference>
<dbReference type="EMBL" id="WUEK01000001">
    <property type="protein sequence ID" value="MXG88234.1"/>
    <property type="molecule type" value="Genomic_DNA"/>
</dbReference>
<sequence length="300" mass="32092">MTYTLEWYDEPRAFLDRAGAWLDADPVVTTVVGSVAVRAVEDDEAGRPVGDHPRWWVVAADERGEVVGVAMRTAPFAPHPLYALPMPDVAARELGRALRARGEAITAVNGALPAVELVATELAAGTGTVRVHEGMRLHVVDDLAALVEPDRPGRARLATAADEEVAFAWFTAFHHDAAVQAGRDPAGETEVFEGGEVQARVESGRVWLWEDADGVPVSLVAHNPSAGGVVRIGPVFTPPEQRGRGWAGALTAHVTRRILEDGDLACLFTDVDNPVSNHVYAAIGYRAVVDMANLVIEPPN</sequence>
<dbReference type="InterPro" id="IPR013653">
    <property type="entry name" value="GCN5-like_dom"/>
</dbReference>
<name>A0A6L7F0E6_9ACTN</name>
<dbReference type="RefSeq" id="WP_160874446.1">
    <property type="nucleotide sequence ID" value="NZ_WUEK01000001.1"/>
</dbReference>
<protein>
    <submittedName>
        <fullName evidence="2">GNAT family N-acetyltransferase</fullName>
    </submittedName>
</protein>
<dbReference type="SUPFAM" id="SSF55729">
    <property type="entry name" value="Acyl-CoA N-acyltransferases (Nat)"/>
    <property type="match status" value="1"/>
</dbReference>
<proteinExistence type="predicted"/>
<dbReference type="AlphaFoldDB" id="A0A6L7F0E6"/>